<feature type="transmembrane region" description="Helical" evidence="1">
    <location>
        <begin position="58"/>
        <end position="78"/>
    </location>
</feature>
<feature type="transmembrane region" description="Helical" evidence="1">
    <location>
        <begin position="6"/>
        <end position="24"/>
    </location>
</feature>
<gene>
    <name evidence="2" type="ORF">SAMN05444003_1391</name>
</gene>
<dbReference type="InterPro" id="IPR009935">
    <property type="entry name" value="DUF1467"/>
</dbReference>
<protein>
    <submittedName>
        <fullName evidence="2">Predicted secreted protein</fullName>
    </submittedName>
</protein>
<accession>A0A1M5NFX9</accession>
<dbReference type="Pfam" id="PF07330">
    <property type="entry name" value="DUF1467"/>
    <property type="match status" value="1"/>
</dbReference>
<dbReference type="OrthoDB" id="9804637at2"/>
<sequence>MGITSALVLYAVCWFMVFFIVLPLRMVTQGDEGQIVPGTHASAPADPQLKRKAKITTLWALGIWVILAAIIWSGVITVRDIDWFNRMSPPSR</sequence>
<name>A0A1M5NFX9_9RHOB</name>
<keyword evidence="3" id="KW-1185">Reference proteome</keyword>
<dbReference type="AlphaFoldDB" id="A0A1M5NFX9"/>
<proteinExistence type="predicted"/>
<dbReference type="Proteomes" id="UP000184074">
    <property type="component" value="Unassembled WGS sequence"/>
</dbReference>
<reference evidence="2 3" key="1">
    <citation type="submission" date="2016-11" db="EMBL/GenBank/DDBJ databases">
        <authorList>
            <person name="Jaros S."/>
            <person name="Januszkiewicz K."/>
            <person name="Wedrychowicz H."/>
        </authorList>
    </citation>
    <scope>NUCLEOTIDE SEQUENCE [LARGE SCALE GENOMIC DNA]</scope>
    <source>
        <strain evidence="2 3">DSM 28715</strain>
    </source>
</reference>
<dbReference type="STRING" id="1508389.SAMN05444003_1391"/>
<keyword evidence="1" id="KW-0812">Transmembrane</keyword>
<evidence type="ECO:0000256" key="1">
    <source>
        <dbReference type="SAM" id="Phobius"/>
    </source>
</evidence>
<keyword evidence="1" id="KW-1133">Transmembrane helix</keyword>
<keyword evidence="1" id="KW-0472">Membrane</keyword>
<dbReference type="RefSeq" id="WP_072900081.1">
    <property type="nucleotide sequence ID" value="NZ_FQXB01000001.1"/>
</dbReference>
<organism evidence="2 3">
    <name type="scientific">Cognatiyoonia sediminum</name>
    <dbReference type="NCBI Taxonomy" id="1508389"/>
    <lineage>
        <taxon>Bacteria</taxon>
        <taxon>Pseudomonadati</taxon>
        <taxon>Pseudomonadota</taxon>
        <taxon>Alphaproteobacteria</taxon>
        <taxon>Rhodobacterales</taxon>
        <taxon>Paracoccaceae</taxon>
        <taxon>Cognatiyoonia</taxon>
    </lineage>
</organism>
<evidence type="ECO:0000313" key="3">
    <source>
        <dbReference type="Proteomes" id="UP000184074"/>
    </source>
</evidence>
<evidence type="ECO:0000313" key="2">
    <source>
        <dbReference type="EMBL" id="SHG88365.1"/>
    </source>
</evidence>
<dbReference type="EMBL" id="FQXB01000001">
    <property type="protein sequence ID" value="SHG88365.1"/>
    <property type="molecule type" value="Genomic_DNA"/>
</dbReference>